<evidence type="ECO:0000256" key="4">
    <source>
        <dbReference type="ARBA" id="ARBA00022605"/>
    </source>
</evidence>
<dbReference type="PANTHER" id="PTHR45754:SF3">
    <property type="entry name" value="METHYLENETETRAHYDROFOLATE REDUCTASE (NADPH)"/>
    <property type="match status" value="1"/>
</dbReference>
<proteinExistence type="inferred from homology"/>
<comment type="caution">
    <text evidence="13">The sequence shown here is derived from an EMBL/GenBank/DDBJ whole genome shotgun (WGS) entry which is preliminary data.</text>
</comment>
<evidence type="ECO:0000313" key="13">
    <source>
        <dbReference type="EMBL" id="MBK5897968.1"/>
    </source>
</evidence>
<dbReference type="InterPro" id="IPR004620">
    <property type="entry name" value="MTHF_reductase_bac"/>
</dbReference>
<evidence type="ECO:0000256" key="9">
    <source>
        <dbReference type="ARBA" id="ARBA00023167"/>
    </source>
</evidence>
<comment type="catalytic activity">
    <reaction evidence="11">
        <text>(6S)-5-methyl-5,6,7,8-tetrahydrofolate + NAD(+) = (6R)-5,10-methylene-5,6,7,8-tetrahydrofolate + NADH + H(+)</text>
        <dbReference type="Rhea" id="RHEA:19821"/>
        <dbReference type="ChEBI" id="CHEBI:15378"/>
        <dbReference type="ChEBI" id="CHEBI:15636"/>
        <dbReference type="ChEBI" id="CHEBI:18608"/>
        <dbReference type="ChEBI" id="CHEBI:57540"/>
        <dbReference type="ChEBI" id="CHEBI:57945"/>
        <dbReference type="EC" id="1.5.1.54"/>
    </reaction>
    <physiologicalReaction direction="right-to-left" evidence="11">
        <dbReference type="Rhea" id="RHEA:19823"/>
    </physiologicalReaction>
</comment>
<keyword evidence="7 12" id="KW-0560">Oxidoreductase</keyword>
<dbReference type="RefSeq" id="WP_208429421.1">
    <property type="nucleotide sequence ID" value="NZ_JAEPRJ010000001.1"/>
</dbReference>
<comment type="similarity">
    <text evidence="3 12">Belongs to the methylenetetrahydrofolate reductase family.</text>
</comment>
<dbReference type="Pfam" id="PF02219">
    <property type="entry name" value="MTHFR"/>
    <property type="match status" value="1"/>
</dbReference>
<dbReference type="NCBIfam" id="TIGR00676">
    <property type="entry name" value="fadh2"/>
    <property type="match status" value="1"/>
</dbReference>
<evidence type="ECO:0000256" key="2">
    <source>
        <dbReference type="ARBA" id="ARBA00004777"/>
    </source>
</evidence>
<gene>
    <name evidence="13" type="primary">metF</name>
    <name evidence="13" type="ORF">JJN12_09290</name>
</gene>
<evidence type="ECO:0000256" key="11">
    <source>
        <dbReference type="ARBA" id="ARBA00048628"/>
    </source>
</evidence>
<keyword evidence="4" id="KW-0028">Amino-acid biosynthesis</keyword>
<evidence type="ECO:0000256" key="5">
    <source>
        <dbReference type="ARBA" id="ARBA00022630"/>
    </source>
</evidence>
<keyword evidence="9" id="KW-0486">Methionine biosynthesis</keyword>
<keyword evidence="5 12" id="KW-0285">Flavoprotein</keyword>
<dbReference type="InterPro" id="IPR003171">
    <property type="entry name" value="Mehydrof_redctse-like"/>
</dbReference>
<comment type="pathway">
    <text evidence="10">Amino-acid biosynthesis; L-methionine biosynthesis via de novo pathway.</text>
</comment>
<evidence type="ECO:0000313" key="14">
    <source>
        <dbReference type="Proteomes" id="UP000604730"/>
    </source>
</evidence>
<evidence type="ECO:0000256" key="1">
    <source>
        <dbReference type="ARBA" id="ARBA00001974"/>
    </source>
</evidence>
<keyword evidence="6 12" id="KW-0274">FAD</keyword>
<comment type="pathway">
    <text evidence="2 12">One-carbon metabolism; tetrahydrofolate interconversion.</text>
</comment>
<dbReference type="PANTHER" id="PTHR45754">
    <property type="entry name" value="METHYLENETETRAHYDROFOLATE REDUCTASE"/>
    <property type="match status" value="1"/>
</dbReference>
<reference evidence="13 14" key="1">
    <citation type="submission" date="2021-01" db="EMBL/GenBank/DDBJ databases">
        <title>Isolation and description of Catonella massiliensis sp. nov., a novel Catonella species, isolated from a stable periodontitis subject.</title>
        <authorList>
            <person name="Antezack A."/>
            <person name="Boxberger M."/>
            <person name="La Scola B."/>
            <person name="Monnet-Corti V."/>
        </authorList>
    </citation>
    <scope>NUCLEOTIDE SEQUENCE [LARGE SCALE GENOMIC DNA]</scope>
    <source>
        <strain evidence="13 14">Marseille-Q4567</strain>
    </source>
</reference>
<dbReference type="Gene3D" id="3.20.20.220">
    <property type="match status" value="1"/>
</dbReference>
<evidence type="ECO:0000256" key="7">
    <source>
        <dbReference type="ARBA" id="ARBA00023002"/>
    </source>
</evidence>
<keyword evidence="14" id="KW-1185">Reference proteome</keyword>
<keyword evidence="8" id="KW-0520">NAD</keyword>
<comment type="cofactor">
    <cofactor evidence="1 12">
        <name>FAD</name>
        <dbReference type="ChEBI" id="CHEBI:57692"/>
    </cofactor>
</comment>
<dbReference type="EC" id="1.5.1.54" evidence="12"/>
<dbReference type="Proteomes" id="UP000604730">
    <property type="component" value="Unassembled WGS sequence"/>
</dbReference>
<accession>A0ABS1J355</accession>
<evidence type="ECO:0000256" key="8">
    <source>
        <dbReference type="ARBA" id="ARBA00023027"/>
    </source>
</evidence>
<evidence type="ECO:0000256" key="3">
    <source>
        <dbReference type="ARBA" id="ARBA00006743"/>
    </source>
</evidence>
<dbReference type="CDD" id="cd00537">
    <property type="entry name" value="MTHFR"/>
    <property type="match status" value="1"/>
</dbReference>
<evidence type="ECO:0000256" key="10">
    <source>
        <dbReference type="ARBA" id="ARBA00034478"/>
    </source>
</evidence>
<dbReference type="EMBL" id="JAEPRJ010000001">
    <property type="protein sequence ID" value="MBK5897968.1"/>
    <property type="molecule type" value="Genomic_DNA"/>
</dbReference>
<evidence type="ECO:0000256" key="12">
    <source>
        <dbReference type="RuleBase" id="RU003862"/>
    </source>
</evidence>
<dbReference type="InterPro" id="IPR029041">
    <property type="entry name" value="FAD-linked_oxidoreductase-like"/>
</dbReference>
<evidence type="ECO:0000256" key="6">
    <source>
        <dbReference type="ARBA" id="ARBA00022827"/>
    </source>
</evidence>
<name>A0ABS1J355_9FIRM</name>
<sequence>MKVSQVYKDKKDKKVLSFEIFPPKKDSELSNIDETLAVLCELEPDYISVTFGAGGSSNCNRTIELAKKIKHEYHVEPVVHLTSLHYNKAEIDEFAKVLSEAGLENVLALRGDKNPNFPEKNDFSHASDLIAYMKEKWDFCFLGACYPECHPESGGVINEIRHLKTKVNAGAEVLLSQLFFDNDIFLRFQEYCRVADINVPVIPGIMPVINAAQIKRMITMCGVAFPARFEKIIHRYEDNKEALFDAGMSYALSQIIDLLVSDIEGIHLYTMNNPLVARRICEGIRNII</sequence>
<organism evidence="13 14">
    <name type="scientific">Catonella massiliensis</name>
    <dbReference type="NCBI Taxonomy" id="2799636"/>
    <lineage>
        <taxon>Bacteria</taxon>
        <taxon>Bacillati</taxon>
        <taxon>Bacillota</taxon>
        <taxon>Clostridia</taxon>
        <taxon>Lachnospirales</taxon>
        <taxon>Lachnospiraceae</taxon>
        <taxon>Catonella</taxon>
    </lineage>
</organism>
<dbReference type="SUPFAM" id="SSF51730">
    <property type="entry name" value="FAD-linked oxidoreductase"/>
    <property type="match status" value="1"/>
</dbReference>
<protein>
    <recommendedName>
        <fullName evidence="12">Methylenetetrahydrofolate reductase</fullName>
        <ecNumber evidence="12">1.5.1.54</ecNumber>
    </recommendedName>
</protein>
<dbReference type="GO" id="GO:0004489">
    <property type="term" value="F:methylenetetrahydrofolate reductase [NAD(P)H] activity"/>
    <property type="evidence" value="ECO:0007669"/>
    <property type="project" value="UniProtKB-EC"/>
</dbReference>